<proteinExistence type="predicted"/>
<evidence type="ECO:0000256" key="1">
    <source>
        <dbReference type="SAM" id="MobiDB-lite"/>
    </source>
</evidence>
<name>A0A1D1UW88_RAMVA</name>
<keyword evidence="3" id="KW-1185">Reference proteome</keyword>
<feature type="region of interest" description="Disordered" evidence="1">
    <location>
        <begin position="1"/>
        <end position="44"/>
    </location>
</feature>
<dbReference type="EMBL" id="BDGG01000002">
    <property type="protein sequence ID" value="GAU91982.1"/>
    <property type="molecule type" value="Genomic_DNA"/>
</dbReference>
<evidence type="ECO:0000313" key="2">
    <source>
        <dbReference type="EMBL" id="GAU91982.1"/>
    </source>
</evidence>
<evidence type="ECO:0000313" key="3">
    <source>
        <dbReference type="Proteomes" id="UP000186922"/>
    </source>
</evidence>
<comment type="caution">
    <text evidence="2">The sequence shown here is derived from an EMBL/GenBank/DDBJ whole genome shotgun (WGS) entry which is preliminary data.</text>
</comment>
<dbReference type="Proteomes" id="UP000186922">
    <property type="component" value="Unassembled WGS sequence"/>
</dbReference>
<dbReference type="SUPFAM" id="SSF63748">
    <property type="entry name" value="Tudor/PWWP/MBT"/>
    <property type="match status" value="1"/>
</dbReference>
<accession>A0A1D1UW88</accession>
<feature type="compositionally biased region" description="Polar residues" evidence="1">
    <location>
        <begin position="33"/>
        <end position="44"/>
    </location>
</feature>
<feature type="compositionally biased region" description="Acidic residues" evidence="1">
    <location>
        <begin position="15"/>
        <end position="24"/>
    </location>
</feature>
<organism evidence="2 3">
    <name type="scientific">Ramazzottius varieornatus</name>
    <name type="common">Water bear</name>
    <name type="synonym">Tardigrade</name>
    <dbReference type="NCBI Taxonomy" id="947166"/>
    <lineage>
        <taxon>Eukaryota</taxon>
        <taxon>Metazoa</taxon>
        <taxon>Ecdysozoa</taxon>
        <taxon>Tardigrada</taxon>
        <taxon>Eutardigrada</taxon>
        <taxon>Parachela</taxon>
        <taxon>Hypsibioidea</taxon>
        <taxon>Ramazzottiidae</taxon>
        <taxon>Ramazzottius</taxon>
    </lineage>
</organism>
<sequence>MVEEDVEMPSHEEETQSDEEEEESSIATEQPPEESQPTLNSNDPDQLLQLISDMIKEEANPTVNNTINTVYRNSVTNELLHSVDGLFAKWKEDPFYHLGYLDGKITAATQSRSEKYSWVKVGALAWVKHEPFDWWPCFLRSVKNEKGVLKVNVFFIEPHYKGFLSYSKTPNYKRMDKLRQMVPQPVNPQEETRPEQDVTRSKHTWLRCPSYMDNTMFELAERMATMISKHKHRIMTVEKGAKRIKLDILAGLYWYANAIWCRMNGARATLDPPPASCAEWEAHLSELEDVSYWRLSSDVSTFSTAARKRKKDDEEDDIEEESAEDCYGYDYIPLPVRRDPSTIVYDSGETQAIAGAREAYGEALLEKVCSAECQQYLRSLRDMEAKDPRHTWRSRALKTRQTWKFLKNIREIANPTGPIVSDSQVSAVYRAMKVLRRRSDISNVYFMKDCYEVWVPEALIYAIMKVKNCSYDQAEKEYQAPPAYTPEEEAANWHTADTLSFTATQ</sequence>
<evidence type="ECO:0008006" key="4">
    <source>
        <dbReference type="Google" id="ProtNLM"/>
    </source>
</evidence>
<gene>
    <name evidence="2" type="primary">RvY_04135-1</name>
    <name evidence="2" type="synonym">RvY_04135.1</name>
    <name evidence="2" type="ORF">RvY_04135</name>
</gene>
<protein>
    <recommendedName>
        <fullName evidence="4">PWWP domain-containing protein</fullName>
    </recommendedName>
</protein>
<reference evidence="2 3" key="1">
    <citation type="journal article" date="2016" name="Nat. Commun.">
        <title>Extremotolerant tardigrade genome and improved radiotolerance of human cultured cells by tardigrade-unique protein.</title>
        <authorList>
            <person name="Hashimoto T."/>
            <person name="Horikawa D.D."/>
            <person name="Saito Y."/>
            <person name="Kuwahara H."/>
            <person name="Kozuka-Hata H."/>
            <person name="Shin-I T."/>
            <person name="Minakuchi Y."/>
            <person name="Ohishi K."/>
            <person name="Motoyama A."/>
            <person name="Aizu T."/>
            <person name="Enomoto A."/>
            <person name="Kondo K."/>
            <person name="Tanaka S."/>
            <person name="Hara Y."/>
            <person name="Koshikawa S."/>
            <person name="Sagara H."/>
            <person name="Miura T."/>
            <person name="Yokobori S."/>
            <person name="Miyagawa K."/>
            <person name="Suzuki Y."/>
            <person name="Kubo T."/>
            <person name="Oyama M."/>
            <person name="Kohara Y."/>
            <person name="Fujiyama A."/>
            <person name="Arakawa K."/>
            <person name="Katayama T."/>
            <person name="Toyoda A."/>
            <person name="Kunieda T."/>
        </authorList>
    </citation>
    <scope>NUCLEOTIDE SEQUENCE [LARGE SCALE GENOMIC DNA]</scope>
    <source>
        <strain evidence="2 3">YOKOZUNA-1</strain>
    </source>
</reference>
<dbReference type="AlphaFoldDB" id="A0A1D1UW88"/>